<dbReference type="AlphaFoldDB" id="A0A2P2KJY4"/>
<sequence length="87" mass="10119">MLHSLNLREASLSSLLGGKRRWQFLKLILINGPRRVHHQPKEEQPSRSRSLSGNQARSIALVRAFHVRRRFAPFLAGWGPRCRRRTP</sequence>
<evidence type="ECO:0000256" key="1">
    <source>
        <dbReference type="SAM" id="MobiDB-lite"/>
    </source>
</evidence>
<accession>A0A2P2KJY4</accession>
<proteinExistence type="predicted"/>
<protein>
    <submittedName>
        <fullName evidence="2">Uncharacterized protein</fullName>
    </submittedName>
</protein>
<feature type="region of interest" description="Disordered" evidence="1">
    <location>
        <begin position="35"/>
        <end position="55"/>
    </location>
</feature>
<evidence type="ECO:0000313" key="2">
    <source>
        <dbReference type="EMBL" id="MBX06018.1"/>
    </source>
</evidence>
<dbReference type="EMBL" id="GGEC01025534">
    <property type="protein sequence ID" value="MBX06018.1"/>
    <property type="molecule type" value="Transcribed_RNA"/>
</dbReference>
<reference evidence="2" key="1">
    <citation type="submission" date="2018-02" db="EMBL/GenBank/DDBJ databases">
        <title>Rhizophora mucronata_Transcriptome.</title>
        <authorList>
            <person name="Meera S.P."/>
            <person name="Sreeshan A."/>
            <person name="Augustine A."/>
        </authorList>
    </citation>
    <scope>NUCLEOTIDE SEQUENCE</scope>
    <source>
        <tissue evidence="2">Leaf</tissue>
    </source>
</reference>
<name>A0A2P2KJY4_RHIMU</name>
<organism evidence="2">
    <name type="scientific">Rhizophora mucronata</name>
    <name type="common">Asiatic mangrove</name>
    <dbReference type="NCBI Taxonomy" id="61149"/>
    <lineage>
        <taxon>Eukaryota</taxon>
        <taxon>Viridiplantae</taxon>
        <taxon>Streptophyta</taxon>
        <taxon>Embryophyta</taxon>
        <taxon>Tracheophyta</taxon>
        <taxon>Spermatophyta</taxon>
        <taxon>Magnoliopsida</taxon>
        <taxon>eudicotyledons</taxon>
        <taxon>Gunneridae</taxon>
        <taxon>Pentapetalae</taxon>
        <taxon>rosids</taxon>
        <taxon>fabids</taxon>
        <taxon>Malpighiales</taxon>
        <taxon>Rhizophoraceae</taxon>
        <taxon>Rhizophora</taxon>
    </lineage>
</organism>